<sequence>MIKEKILNKKMGIITYAITPPKKNNTTEKIVEISKRHIERIKNLNIDGLIIYDLQDEVDRQSGKRPFPYMESVDPAIYGEKYLGNIKIPKIIYRCVGKYGIDEFSKWLEHDKKDDRFSVFVGASSSKQEVKLKLNQAYDLKNKLNPDLFLGAVVIPERHITHKDEHLRVIKKADKGCSFFVSQVIYNLEASKNFLSDYYYYCKENNIHMKPIIFTITPCGSEKTLNFMKWLGINVPRWLENDLMHSEDILEKSISLSKNIFEELFDFALEKGIPIGCNVESLSIRKVEIEASIKLVNDIKQIIDKKLSI</sequence>
<comment type="caution">
    <text evidence="7">The sequence shown here is derived from an EMBL/GenBank/DDBJ whole genome shotgun (WGS) entry which is preliminary data.</text>
</comment>
<keyword evidence="4 6" id="KW-0274">FAD</keyword>
<gene>
    <name evidence="7" type="ORF">J2Z42_001440</name>
</gene>
<protein>
    <recommendedName>
        <fullName evidence="6">Methylenetetrahydrofolate reductase</fullName>
    </recommendedName>
</protein>
<proteinExistence type="inferred from homology"/>
<keyword evidence="5 6" id="KW-0560">Oxidoreductase</keyword>
<evidence type="ECO:0000256" key="6">
    <source>
        <dbReference type="RuleBase" id="RU003862"/>
    </source>
</evidence>
<evidence type="ECO:0000313" key="8">
    <source>
        <dbReference type="Proteomes" id="UP001519307"/>
    </source>
</evidence>
<evidence type="ECO:0000256" key="5">
    <source>
        <dbReference type="ARBA" id="ARBA00023002"/>
    </source>
</evidence>
<comment type="pathway">
    <text evidence="2 6">One-carbon metabolism; tetrahydrofolate interconversion.</text>
</comment>
<comment type="cofactor">
    <cofactor evidence="1 6">
        <name>FAD</name>
        <dbReference type="ChEBI" id="CHEBI:57692"/>
    </cofactor>
</comment>
<comment type="similarity">
    <text evidence="6">Belongs to the methylenetetrahydrofolate reductase family.</text>
</comment>
<dbReference type="InterPro" id="IPR003171">
    <property type="entry name" value="Mehydrof_redctse-like"/>
</dbReference>
<dbReference type="InterPro" id="IPR029041">
    <property type="entry name" value="FAD-linked_oxidoreductase-like"/>
</dbReference>
<evidence type="ECO:0000256" key="2">
    <source>
        <dbReference type="ARBA" id="ARBA00004777"/>
    </source>
</evidence>
<organism evidence="7 8">
    <name type="scientific">Clostridium algifaecis</name>
    <dbReference type="NCBI Taxonomy" id="1472040"/>
    <lineage>
        <taxon>Bacteria</taxon>
        <taxon>Bacillati</taxon>
        <taxon>Bacillota</taxon>
        <taxon>Clostridia</taxon>
        <taxon>Eubacteriales</taxon>
        <taxon>Clostridiaceae</taxon>
        <taxon>Clostridium</taxon>
    </lineage>
</organism>
<accession>A0ABS4KTS5</accession>
<dbReference type="SUPFAM" id="SSF51730">
    <property type="entry name" value="FAD-linked oxidoreductase"/>
    <property type="match status" value="1"/>
</dbReference>
<dbReference type="EMBL" id="JAGGLM010000007">
    <property type="protein sequence ID" value="MBP2032766.1"/>
    <property type="molecule type" value="Genomic_DNA"/>
</dbReference>
<reference evidence="7 8" key="1">
    <citation type="submission" date="2021-03" db="EMBL/GenBank/DDBJ databases">
        <title>Genomic Encyclopedia of Type Strains, Phase IV (KMG-IV): sequencing the most valuable type-strain genomes for metagenomic binning, comparative biology and taxonomic classification.</title>
        <authorList>
            <person name="Goeker M."/>
        </authorList>
    </citation>
    <scope>NUCLEOTIDE SEQUENCE [LARGE SCALE GENOMIC DNA]</scope>
    <source>
        <strain evidence="7 8">DSM 28783</strain>
    </source>
</reference>
<keyword evidence="3 6" id="KW-0285">Flavoprotein</keyword>
<evidence type="ECO:0000256" key="4">
    <source>
        <dbReference type="ARBA" id="ARBA00022827"/>
    </source>
</evidence>
<dbReference type="RefSeq" id="WP_209701939.1">
    <property type="nucleotide sequence ID" value="NZ_JAGGLM010000007.1"/>
</dbReference>
<dbReference type="Pfam" id="PF02219">
    <property type="entry name" value="MTHFR"/>
    <property type="match status" value="1"/>
</dbReference>
<dbReference type="Proteomes" id="UP001519307">
    <property type="component" value="Unassembled WGS sequence"/>
</dbReference>
<evidence type="ECO:0000256" key="3">
    <source>
        <dbReference type="ARBA" id="ARBA00022630"/>
    </source>
</evidence>
<dbReference type="Gene3D" id="3.20.20.220">
    <property type="match status" value="1"/>
</dbReference>
<evidence type="ECO:0000313" key="7">
    <source>
        <dbReference type="EMBL" id="MBP2032766.1"/>
    </source>
</evidence>
<keyword evidence="8" id="KW-1185">Reference proteome</keyword>
<name>A0ABS4KTS5_9CLOT</name>
<evidence type="ECO:0000256" key="1">
    <source>
        <dbReference type="ARBA" id="ARBA00001974"/>
    </source>
</evidence>